<dbReference type="Proteomes" id="UP000676310">
    <property type="component" value="Unassembled WGS sequence"/>
</dbReference>
<dbReference type="OrthoDB" id="3694092at2759"/>
<evidence type="ECO:0000313" key="1">
    <source>
        <dbReference type="EMBL" id="CAG5146848.1"/>
    </source>
</evidence>
<reference evidence="1" key="1">
    <citation type="submission" date="2021-05" db="EMBL/GenBank/DDBJ databases">
        <authorList>
            <person name="Stam R."/>
        </authorList>
    </citation>
    <scope>NUCLEOTIDE SEQUENCE</scope>
    <source>
        <strain evidence="1">CS162</strain>
    </source>
</reference>
<proteinExistence type="predicted"/>
<accession>A0A8J2HXI4</accession>
<dbReference type="RefSeq" id="XP_043165480.1">
    <property type="nucleotide sequence ID" value="XM_043309545.1"/>
</dbReference>
<comment type="caution">
    <text evidence="1">The sequence shown here is derived from an EMBL/GenBank/DDBJ whole genome shotgun (WGS) entry which is preliminary data.</text>
</comment>
<keyword evidence="2" id="KW-1185">Reference proteome</keyword>
<sequence>MTTSGPPPWASKYIADVELHGPLSSPICVVRKGTTCQYQVQVGKESRSFLHHPLSPTGRNEWGDLLKRFSKEEKSRKVDFPGVAHPPIVYKPSEWVWERMDSNIRTILIRALQISNRNVTIKDLSDKKNVDAVEHLERNHRQLYHPSDRERLAVFEDEHKLSCWARHFGRGLIVVSPELNLDRKNYSAHMQPNYKERPALRARYSTGIQEEFPPIVLGCLPNGTQAKIWFCLEPVDTTKNVLKSLWEGCDWINDVEQFIWAAVSFQRTIVLQATPVPDQHLGEVLKQYGQYLLNNYGKPFEYKKAKCSPASPQVTFHELTQWILASNETSSAKRYAKA</sequence>
<organism evidence="1 2">
    <name type="scientific">Alternaria atra</name>
    <dbReference type="NCBI Taxonomy" id="119953"/>
    <lineage>
        <taxon>Eukaryota</taxon>
        <taxon>Fungi</taxon>
        <taxon>Dikarya</taxon>
        <taxon>Ascomycota</taxon>
        <taxon>Pezizomycotina</taxon>
        <taxon>Dothideomycetes</taxon>
        <taxon>Pleosporomycetidae</taxon>
        <taxon>Pleosporales</taxon>
        <taxon>Pleosporineae</taxon>
        <taxon>Pleosporaceae</taxon>
        <taxon>Alternaria</taxon>
        <taxon>Alternaria sect. Ulocladioides</taxon>
    </lineage>
</organism>
<evidence type="ECO:0000313" key="2">
    <source>
        <dbReference type="Proteomes" id="UP000676310"/>
    </source>
</evidence>
<dbReference type="GeneID" id="67013333"/>
<dbReference type="AlphaFoldDB" id="A0A8J2HXI4"/>
<protein>
    <submittedName>
        <fullName evidence="1">Uncharacterized protein</fullName>
    </submittedName>
</protein>
<dbReference type="EMBL" id="CAJRGZ010000015">
    <property type="protein sequence ID" value="CAG5146848.1"/>
    <property type="molecule type" value="Genomic_DNA"/>
</dbReference>
<name>A0A8J2HXI4_9PLEO</name>
<gene>
    <name evidence="1" type="ORF">ALTATR162_LOCUS1943</name>
</gene>